<keyword evidence="4" id="KW-1185">Reference proteome</keyword>
<dbReference type="Proteomes" id="UP000468591">
    <property type="component" value="Unassembled WGS sequence"/>
</dbReference>
<dbReference type="InterPro" id="IPR052373">
    <property type="entry name" value="Gamma-glu_amide_hydrolase"/>
</dbReference>
<evidence type="ECO:0000313" key="4">
    <source>
        <dbReference type="Proteomes" id="UP000468591"/>
    </source>
</evidence>
<dbReference type="SUPFAM" id="SSF56235">
    <property type="entry name" value="N-terminal nucleophile aminohydrolases (Ntn hydrolases)"/>
    <property type="match status" value="1"/>
</dbReference>
<keyword evidence="1 3" id="KW-0315">Glutamine amidotransferase</keyword>
<evidence type="ECO:0000259" key="2">
    <source>
        <dbReference type="PROSITE" id="PS51278"/>
    </source>
</evidence>
<dbReference type="PANTHER" id="PTHR43187">
    <property type="entry name" value="GLUTAMINE AMIDOTRANSFERASE DUG3-RELATED"/>
    <property type="match status" value="1"/>
</dbReference>
<protein>
    <submittedName>
        <fullName evidence="3">Class II glutamine amidotransferase</fullName>
    </submittedName>
</protein>
<dbReference type="InterPro" id="IPR026869">
    <property type="entry name" value="EgtC-like"/>
</dbReference>
<dbReference type="PROSITE" id="PS51278">
    <property type="entry name" value="GATASE_TYPE_2"/>
    <property type="match status" value="1"/>
</dbReference>
<dbReference type="CDD" id="cd01908">
    <property type="entry name" value="YafJ"/>
    <property type="match status" value="1"/>
</dbReference>
<name>A0A6P0CEG5_9RHOB</name>
<evidence type="ECO:0000256" key="1">
    <source>
        <dbReference type="ARBA" id="ARBA00022962"/>
    </source>
</evidence>
<dbReference type="AlphaFoldDB" id="A0A6P0CEG5"/>
<feature type="domain" description="Glutamine amidotransferase type-2" evidence="2">
    <location>
        <begin position="2"/>
        <end position="276"/>
    </location>
</feature>
<dbReference type="InterPro" id="IPR017932">
    <property type="entry name" value="GATase_2_dom"/>
</dbReference>
<dbReference type="RefSeq" id="WP_164354409.1">
    <property type="nucleotide sequence ID" value="NZ_JAABNT010000008.1"/>
</dbReference>
<accession>A0A6P0CEG5</accession>
<dbReference type="Pfam" id="PF13230">
    <property type="entry name" value="GATase_4"/>
    <property type="match status" value="1"/>
</dbReference>
<dbReference type="Gene3D" id="3.60.20.10">
    <property type="entry name" value="Glutamine Phosphoribosylpyrophosphate, subunit 1, domain 1"/>
    <property type="match status" value="1"/>
</dbReference>
<gene>
    <name evidence="3" type="ORF">GV827_13850</name>
</gene>
<comment type="caution">
    <text evidence="3">The sequence shown here is derived from an EMBL/GenBank/DDBJ whole genome shotgun (WGS) entry which is preliminary data.</text>
</comment>
<organism evidence="3 4">
    <name type="scientific">Sulfitobacter sediminilitoris</name>
    <dbReference type="NCBI Taxonomy" id="2698830"/>
    <lineage>
        <taxon>Bacteria</taxon>
        <taxon>Pseudomonadati</taxon>
        <taxon>Pseudomonadota</taxon>
        <taxon>Alphaproteobacteria</taxon>
        <taxon>Rhodobacterales</taxon>
        <taxon>Roseobacteraceae</taxon>
        <taxon>Sulfitobacter</taxon>
    </lineage>
</organism>
<dbReference type="InterPro" id="IPR029055">
    <property type="entry name" value="Ntn_hydrolases_N"/>
</dbReference>
<dbReference type="PANTHER" id="PTHR43187:SF1">
    <property type="entry name" value="GLUTAMINE AMIDOTRANSFERASE DUG3-RELATED"/>
    <property type="match status" value="1"/>
</dbReference>
<keyword evidence="3" id="KW-0808">Transferase</keyword>
<proteinExistence type="predicted"/>
<dbReference type="EMBL" id="JAABNT010000008">
    <property type="protein sequence ID" value="NEK23485.1"/>
    <property type="molecule type" value="Genomic_DNA"/>
</dbReference>
<reference evidence="3 4" key="1">
    <citation type="submission" date="2020-01" db="EMBL/GenBank/DDBJ databases">
        <title>Sulfitobacter sediminilitoris sp. nov., isolated from a tidal flat.</title>
        <authorList>
            <person name="Park S."/>
            <person name="Yoon J.-H."/>
        </authorList>
    </citation>
    <scope>NUCLEOTIDE SEQUENCE [LARGE SCALE GENOMIC DNA]</scope>
    <source>
        <strain evidence="3 4">JBTF-M27</strain>
    </source>
</reference>
<sequence>MCRLYAMHANEPTKVECGLVKAQNALMAQSQGDMQGYAHGHGWGVADYSDGLPMVEKQTWAAFHGEHFTRTAARVYARTVVAHVRRATVGGTSIENTHPFHHGRWIFAHNGTVPNFDDVRFRLLEHMDPLHRSEIAGTTDSEHVFRYLLSLFLRHPERGLLETVRMGLAQVVAWAREVDPEARVGLNIVLTDGENMVGSRLNRSLYYLPRDHIFHCPICDEPHVHHEPGRDYRSVEIASEPITHGEDWYEVPNNTVYRVAEDYRLDMQHLLPPEGV</sequence>
<dbReference type="GO" id="GO:0016740">
    <property type="term" value="F:transferase activity"/>
    <property type="evidence" value="ECO:0007669"/>
    <property type="project" value="UniProtKB-KW"/>
</dbReference>
<evidence type="ECO:0000313" key="3">
    <source>
        <dbReference type="EMBL" id="NEK23485.1"/>
    </source>
</evidence>